<proteinExistence type="predicted"/>
<evidence type="ECO:0000313" key="2">
    <source>
        <dbReference type="Proteomes" id="UP000297777"/>
    </source>
</evidence>
<name>A0A4Z1F4R8_9HELO</name>
<gene>
    <name evidence="1" type="ORF">BTUL_0004g00810</name>
</gene>
<dbReference type="AlphaFoldDB" id="A0A4Z1F4R8"/>
<dbReference type="OrthoDB" id="3483240at2759"/>
<reference evidence="1 2" key="1">
    <citation type="submission" date="2017-12" db="EMBL/GenBank/DDBJ databases">
        <title>Comparative genomics of Botrytis spp.</title>
        <authorList>
            <person name="Valero-Jimenez C.A."/>
            <person name="Tapia P."/>
            <person name="Veloso J."/>
            <person name="Silva-Moreno E."/>
            <person name="Staats M."/>
            <person name="Valdes J.H."/>
            <person name="Van Kan J.A.L."/>
        </authorList>
    </citation>
    <scope>NUCLEOTIDE SEQUENCE [LARGE SCALE GENOMIC DNA]</scope>
    <source>
        <strain evidence="1 2">Bt9001</strain>
    </source>
</reference>
<sequence length="174" mass="19575">MAQSQQANNPATFIPIHPELEYSGTFPDRILAITFQRDGGDDILDPIKQYTLITDRVEFRIDFTQPNNLTQAERAIIEQRIFKIRVAINYVAPDATPGSNRISAVRVLANMSQFSTQLLKSCAEFNELDPGWDLLWQINGGAPQLCYSSENDVMVDLEQTIDDYAHNLSLPNDG</sequence>
<dbReference type="Proteomes" id="UP000297777">
    <property type="component" value="Unassembled WGS sequence"/>
</dbReference>
<comment type="caution">
    <text evidence="1">The sequence shown here is derived from an EMBL/GenBank/DDBJ whole genome shotgun (WGS) entry which is preliminary data.</text>
</comment>
<organism evidence="1 2">
    <name type="scientific">Botrytis tulipae</name>
    <dbReference type="NCBI Taxonomy" id="87230"/>
    <lineage>
        <taxon>Eukaryota</taxon>
        <taxon>Fungi</taxon>
        <taxon>Dikarya</taxon>
        <taxon>Ascomycota</taxon>
        <taxon>Pezizomycotina</taxon>
        <taxon>Leotiomycetes</taxon>
        <taxon>Helotiales</taxon>
        <taxon>Sclerotiniaceae</taxon>
        <taxon>Botrytis</taxon>
    </lineage>
</organism>
<accession>A0A4Z1F4R8</accession>
<dbReference type="EMBL" id="PQXH01000004">
    <property type="protein sequence ID" value="TGO19445.1"/>
    <property type="molecule type" value="Genomic_DNA"/>
</dbReference>
<evidence type="ECO:0000313" key="1">
    <source>
        <dbReference type="EMBL" id="TGO19445.1"/>
    </source>
</evidence>
<protein>
    <submittedName>
        <fullName evidence="1">Uncharacterized protein</fullName>
    </submittedName>
</protein>
<keyword evidence="2" id="KW-1185">Reference proteome</keyword>